<sequence length="136" mass="15025">MKFISTATTAALAGILLLAPAAYGNRQFKCDDGNPMSLEDVNKKACNSAFVENIDKHPNVPTEESHKSYLFAQRTYANIPGLSAYLLQVYGDPKNTNFLNIPIWNGSMFSARYSLAGTRILQSSVSIWVLPMETYP</sequence>
<feature type="signal peptide" evidence="1">
    <location>
        <begin position="1"/>
        <end position="24"/>
    </location>
</feature>
<dbReference type="HOGENOM" id="CLU_1875089_0_0_1"/>
<reference evidence="2 3" key="1">
    <citation type="journal article" date="2010" name="Science">
        <title>Genome expansion and gene loss in powdery mildew fungi reveal tradeoffs in extreme parasitism.</title>
        <authorList>
            <person name="Spanu P.D."/>
            <person name="Abbott J.C."/>
            <person name="Amselem J."/>
            <person name="Burgis T.A."/>
            <person name="Soanes D.M."/>
            <person name="Stueber K."/>
            <person name="Ver Loren van Themaat E."/>
            <person name="Brown J.K.M."/>
            <person name="Butcher S.A."/>
            <person name="Gurr S.J."/>
            <person name="Lebrun M.-H."/>
            <person name="Ridout C.J."/>
            <person name="Schulze-Lefert P."/>
            <person name="Talbot N.J."/>
            <person name="Ahmadinejad N."/>
            <person name="Ametz C."/>
            <person name="Barton G.R."/>
            <person name="Benjdia M."/>
            <person name="Bidzinski P."/>
            <person name="Bindschedler L.V."/>
            <person name="Both M."/>
            <person name="Brewer M.T."/>
            <person name="Cadle-Davidson L."/>
            <person name="Cadle-Davidson M.M."/>
            <person name="Collemare J."/>
            <person name="Cramer R."/>
            <person name="Frenkel O."/>
            <person name="Godfrey D."/>
            <person name="Harriman J."/>
            <person name="Hoede C."/>
            <person name="King B.C."/>
            <person name="Klages S."/>
            <person name="Kleemann J."/>
            <person name="Knoll D."/>
            <person name="Koti P.S."/>
            <person name="Kreplak J."/>
            <person name="Lopez-Ruiz F.J."/>
            <person name="Lu X."/>
            <person name="Maekawa T."/>
            <person name="Mahanil S."/>
            <person name="Micali C."/>
            <person name="Milgroom M.G."/>
            <person name="Montana G."/>
            <person name="Noir S."/>
            <person name="O'Connell R.J."/>
            <person name="Oberhaensli S."/>
            <person name="Parlange F."/>
            <person name="Pedersen C."/>
            <person name="Quesneville H."/>
            <person name="Reinhardt R."/>
            <person name="Rott M."/>
            <person name="Sacristan S."/>
            <person name="Schmidt S.M."/>
            <person name="Schoen M."/>
            <person name="Skamnioti P."/>
            <person name="Sommer H."/>
            <person name="Stephens A."/>
            <person name="Takahara H."/>
            <person name="Thordal-Christensen H."/>
            <person name="Vigouroux M."/>
            <person name="Wessling R."/>
            <person name="Wicker T."/>
            <person name="Panstruga R."/>
        </authorList>
    </citation>
    <scope>NUCLEOTIDE SEQUENCE [LARGE SCALE GENOMIC DNA]</scope>
    <source>
        <strain evidence="2">DH14</strain>
    </source>
</reference>
<protein>
    <submittedName>
        <fullName evidence="2">CSEP0333 putative effector protein</fullName>
    </submittedName>
</protein>
<comment type="caution">
    <text evidence="2">The sequence shown here is derived from an EMBL/GenBank/DDBJ whole genome shotgun (WGS) entry which is preliminary data.</text>
</comment>
<organism evidence="2 3">
    <name type="scientific">Blumeria graminis f. sp. hordei (strain DH14)</name>
    <name type="common">Barley powdery mildew</name>
    <name type="synonym">Oidium monilioides f. sp. hordei</name>
    <dbReference type="NCBI Taxonomy" id="546991"/>
    <lineage>
        <taxon>Eukaryota</taxon>
        <taxon>Fungi</taxon>
        <taxon>Dikarya</taxon>
        <taxon>Ascomycota</taxon>
        <taxon>Pezizomycotina</taxon>
        <taxon>Leotiomycetes</taxon>
        <taxon>Erysiphales</taxon>
        <taxon>Erysiphaceae</taxon>
        <taxon>Blumeria</taxon>
        <taxon>Blumeria hordei</taxon>
    </lineage>
</organism>
<dbReference type="AlphaFoldDB" id="N1JD40"/>
<name>N1JD40_BLUG1</name>
<evidence type="ECO:0000313" key="2">
    <source>
        <dbReference type="EMBL" id="CCU75837.1"/>
    </source>
</evidence>
<dbReference type="InParanoid" id="N1JD40"/>
<keyword evidence="3" id="KW-1185">Reference proteome</keyword>
<evidence type="ECO:0000256" key="1">
    <source>
        <dbReference type="SAM" id="SignalP"/>
    </source>
</evidence>
<keyword evidence="1" id="KW-0732">Signal</keyword>
<dbReference type="EMBL" id="CAUH01001721">
    <property type="protein sequence ID" value="CCU75837.1"/>
    <property type="molecule type" value="Genomic_DNA"/>
</dbReference>
<gene>
    <name evidence="2" type="ORF">BGHDH14_bghG001721000001001</name>
</gene>
<accession>N1JD40</accession>
<evidence type="ECO:0000313" key="3">
    <source>
        <dbReference type="Proteomes" id="UP000015441"/>
    </source>
</evidence>
<dbReference type="Proteomes" id="UP000015441">
    <property type="component" value="Unassembled WGS sequence"/>
</dbReference>
<feature type="chain" id="PRO_5004107412" evidence="1">
    <location>
        <begin position="25"/>
        <end position="136"/>
    </location>
</feature>
<proteinExistence type="predicted"/>